<accession>A0ABQ5Q5F6</accession>
<dbReference type="SUPFAM" id="SSF51905">
    <property type="entry name" value="FAD/NAD(P)-binding domain"/>
    <property type="match status" value="1"/>
</dbReference>
<evidence type="ECO:0000259" key="1">
    <source>
        <dbReference type="Pfam" id="PF01593"/>
    </source>
</evidence>
<dbReference type="InterPro" id="IPR036188">
    <property type="entry name" value="FAD/NAD-bd_sf"/>
</dbReference>
<dbReference type="Proteomes" id="UP001165089">
    <property type="component" value="Unassembled WGS sequence"/>
</dbReference>
<protein>
    <recommendedName>
        <fullName evidence="1">Amine oxidase domain-containing protein</fullName>
    </recommendedName>
</protein>
<dbReference type="InterPro" id="IPR050464">
    <property type="entry name" value="Zeta_carotene_desat/Oxidored"/>
</dbReference>
<feature type="domain" description="Amine oxidase" evidence="1">
    <location>
        <begin position="1"/>
        <end position="248"/>
    </location>
</feature>
<reference evidence="2 3" key="1">
    <citation type="journal article" date="2023" name="Antonie Van Leeuwenhoek">
        <title>Mesoterricola silvestris gen. nov., sp. nov., Mesoterricola sediminis sp. nov., Geothrix oryzae sp. nov., Geothrix edaphica sp. nov., Geothrix rubra sp. nov., and Geothrix limicola sp. nov., six novel members of Acidobacteriota isolated from soils.</title>
        <authorList>
            <person name="Itoh H."/>
            <person name="Sugisawa Y."/>
            <person name="Mise K."/>
            <person name="Xu Z."/>
            <person name="Kuniyasu M."/>
            <person name="Ushijima N."/>
            <person name="Kawano K."/>
            <person name="Kobayashi E."/>
            <person name="Shiratori Y."/>
            <person name="Masuda Y."/>
            <person name="Senoo K."/>
        </authorList>
    </citation>
    <scope>NUCLEOTIDE SEQUENCE [LARGE SCALE GENOMIC DNA]</scope>
    <source>
        <strain evidence="2 3">Red803</strain>
    </source>
</reference>
<organism evidence="2 3">
    <name type="scientific">Geothrix rubra</name>
    <dbReference type="NCBI Taxonomy" id="2927977"/>
    <lineage>
        <taxon>Bacteria</taxon>
        <taxon>Pseudomonadati</taxon>
        <taxon>Acidobacteriota</taxon>
        <taxon>Holophagae</taxon>
        <taxon>Holophagales</taxon>
        <taxon>Holophagaceae</taxon>
        <taxon>Geothrix</taxon>
    </lineage>
</organism>
<dbReference type="EMBL" id="BSDD01000002">
    <property type="protein sequence ID" value="GLH69584.1"/>
    <property type="molecule type" value="Genomic_DNA"/>
</dbReference>
<dbReference type="Pfam" id="PF01593">
    <property type="entry name" value="Amino_oxidase"/>
    <property type="match status" value="1"/>
</dbReference>
<dbReference type="InterPro" id="IPR002937">
    <property type="entry name" value="Amino_oxidase"/>
</dbReference>
<evidence type="ECO:0000313" key="2">
    <source>
        <dbReference type="EMBL" id="GLH69584.1"/>
    </source>
</evidence>
<name>A0ABQ5Q5F6_9BACT</name>
<evidence type="ECO:0000313" key="3">
    <source>
        <dbReference type="Proteomes" id="UP001165089"/>
    </source>
</evidence>
<dbReference type="Gene3D" id="3.50.50.60">
    <property type="entry name" value="FAD/NAD(P)-binding domain"/>
    <property type="match status" value="2"/>
</dbReference>
<gene>
    <name evidence="2" type="ORF">GETHPA_11170</name>
</gene>
<proteinExistence type="predicted"/>
<dbReference type="PANTHER" id="PTHR42923">
    <property type="entry name" value="PROTOPORPHYRINOGEN OXIDASE"/>
    <property type="match status" value="1"/>
</dbReference>
<sequence>MAGLLAAWHLRRRGEPVDVWEAGDTPGGWARTVAWEGGFAELGPQSLPWRPGDAADRLLHALDLPFEEVPRRPRWAALGGRLVPVPAHGGAFLASPLLSPAGRLRLLAGLLWPARAREDEHLAAWTRRCFGREAAERLLPLAARGLFAAEAEDLDAEALARPRTRQARLPGGMGSLPSALARGLELRTGLRARRLEPIPGGWRVSGDGHETAAARVVLALPAFEAAELLAPSAPEAAAALREIPYASVEGWHSLHTSVELLARGHGFLVHPREGSDLLGCTVVHDGGPGLHLRSFLPLGTRTWSAVDAALRRWVPDLPEARAVLRMAAPRALAAPPPGQRARLARILGGLPPGLDWVAAARFGQGLGPLLAGVATWVTEPHPPGE</sequence>
<keyword evidence="3" id="KW-1185">Reference proteome</keyword>
<comment type="caution">
    <text evidence="2">The sequence shown here is derived from an EMBL/GenBank/DDBJ whole genome shotgun (WGS) entry which is preliminary data.</text>
</comment>
<dbReference type="Gene3D" id="1.10.3110.10">
    <property type="entry name" value="protoporphyrinogen ix oxidase, domain 3"/>
    <property type="match status" value="1"/>
</dbReference>
<dbReference type="PANTHER" id="PTHR42923:SF3">
    <property type="entry name" value="PROTOPORPHYRINOGEN OXIDASE"/>
    <property type="match status" value="1"/>
</dbReference>